<feature type="region of interest" description="Disordered" evidence="1">
    <location>
        <begin position="77"/>
        <end position="448"/>
    </location>
</feature>
<feature type="compositionally biased region" description="Pro residues" evidence="1">
    <location>
        <begin position="266"/>
        <end position="278"/>
    </location>
</feature>
<name>A0A428QEY9_9HYPO</name>
<evidence type="ECO:0000313" key="2">
    <source>
        <dbReference type="EMBL" id="RSL63893.1"/>
    </source>
</evidence>
<feature type="compositionally biased region" description="Polar residues" evidence="1">
    <location>
        <begin position="438"/>
        <end position="448"/>
    </location>
</feature>
<feature type="compositionally biased region" description="Basic residues" evidence="1">
    <location>
        <begin position="94"/>
        <end position="103"/>
    </location>
</feature>
<dbReference type="STRING" id="1325734.A0A428QEY9"/>
<sequence length="501" mass="55101">MGRPKTRRALSASRFHEGSMNDRTSAAPPAQFLGPDEIAALERPVSSSIRSQPRPVSDDWADKQVKQKRLLGQVWDGVRGRLRFKKDGEDERGSRRRERSRKRDHSEQRGRGREREDRSREEKPVEEPQRDEMPSREEILANYHHLMASGFFSSHAIQSTRQPPPGSSQSSAHSSSHSSVQPPTPASSASILEALSRAPTLQNLAPRPPVSRVPTPRDPAPRAPTPTPTANPTSPSKSRHFHRNHEPEHDPQAATYEELVACGFFSPPPPAAVPPPTPKGAAPAPTVPTGRNSRDYLQLPQPTTRKSSRSRSVTPSASRSHSPIQSPASASSRGTKRAAVESASDDENDEAARDPPTPNKKLRKSASRDIAIPKLRNVASRRAILGSRRSVSGPHGPTKEHNTLARRVLGRLPGGNGRSSFDSPDRRTEASSRRSVENSRQPLQEVQQHSRVLRSHRSAAEALCVVPNVNRGIPKVPNIPEKFTIYDEDAENICPAVHISY</sequence>
<accession>A0A428QEY9</accession>
<evidence type="ECO:0000313" key="3">
    <source>
        <dbReference type="Proteomes" id="UP000288168"/>
    </source>
</evidence>
<feature type="compositionally biased region" description="Basic and acidic residues" evidence="1">
    <location>
        <begin position="423"/>
        <end position="437"/>
    </location>
</feature>
<feature type="compositionally biased region" description="Polar residues" evidence="1">
    <location>
        <begin position="324"/>
        <end position="333"/>
    </location>
</feature>
<feature type="compositionally biased region" description="Basic and acidic residues" evidence="1">
    <location>
        <begin position="104"/>
        <end position="139"/>
    </location>
</feature>
<dbReference type="EMBL" id="NKCI01000036">
    <property type="protein sequence ID" value="RSL63893.1"/>
    <property type="molecule type" value="Genomic_DNA"/>
</dbReference>
<reference evidence="2 3" key="1">
    <citation type="submission" date="2017-06" db="EMBL/GenBank/DDBJ databases">
        <title>Comparative genomic analysis of Ambrosia Fusariam Clade fungi.</title>
        <authorList>
            <person name="Stajich J.E."/>
            <person name="Carrillo J."/>
            <person name="Kijimoto T."/>
            <person name="Eskalen A."/>
            <person name="O'Donnell K."/>
            <person name="Kasson M."/>
        </authorList>
    </citation>
    <scope>NUCLEOTIDE SEQUENCE [LARGE SCALE GENOMIC DNA]</scope>
    <source>
        <strain evidence="2 3">NRRL62584</strain>
    </source>
</reference>
<comment type="caution">
    <text evidence="2">The sequence shown here is derived from an EMBL/GenBank/DDBJ whole genome shotgun (WGS) entry which is preliminary data.</text>
</comment>
<feature type="compositionally biased region" description="Low complexity" evidence="1">
    <location>
        <begin position="300"/>
        <end position="323"/>
    </location>
</feature>
<dbReference type="AlphaFoldDB" id="A0A428QEY9"/>
<organism evidence="2 3">
    <name type="scientific">Fusarium duplospermum</name>
    <dbReference type="NCBI Taxonomy" id="1325734"/>
    <lineage>
        <taxon>Eukaryota</taxon>
        <taxon>Fungi</taxon>
        <taxon>Dikarya</taxon>
        <taxon>Ascomycota</taxon>
        <taxon>Pezizomycotina</taxon>
        <taxon>Sordariomycetes</taxon>
        <taxon>Hypocreomycetidae</taxon>
        <taxon>Hypocreales</taxon>
        <taxon>Nectriaceae</taxon>
        <taxon>Fusarium</taxon>
        <taxon>Fusarium solani species complex</taxon>
    </lineage>
</organism>
<feature type="region of interest" description="Disordered" evidence="1">
    <location>
        <begin position="43"/>
        <end position="64"/>
    </location>
</feature>
<feature type="region of interest" description="Disordered" evidence="1">
    <location>
        <begin position="1"/>
        <end position="31"/>
    </location>
</feature>
<feature type="compositionally biased region" description="Pro residues" evidence="1">
    <location>
        <begin position="206"/>
        <end position="229"/>
    </location>
</feature>
<proteinExistence type="predicted"/>
<protein>
    <submittedName>
        <fullName evidence="2">Uncharacterized protein</fullName>
    </submittedName>
</protein>
<evidence type="ECO:0000256" key="1">
    <source>
        <dbReference type="SAM" id="MobiDB-lite"/>
    </source>
</evidence>
<dbReference type="Proteomes" id="UP000288168">
    <property type="component" value="Unassembled WGS sequence"/>
</dbReference>
<feature type="compositionally biased region" description="Low complexity" evidence="1">
    <location>
        <begin position="167"/>
        <end position="181"/>
    </location>
</feature>
<keyword evidence="3" id="KW-1185">Reference proteome</keyword>
<gene>
    <name evidence="2" type="ORF">CEP54_004961</name>
</gene>
<feature type="compositionally biased region" description="Low complexity" evidence="1">
    <location>
        <begin position="279"/>
        <end position="290"/>
    </location>
</feature>
<dbReference type="OrthoDB" id="5226996at2759"/>